<dbReference type="PANTHER" id="PTHR43214:SF43">
    <property type="entry name" value="TWO-COMPONENT RESPONSE REGULATOR"/>
    <property type="match status" value="1"/>
</dbReference>
<reference evidence="6 7" key="1">
    <citation type="journal article" date="2019" name="Int. J. Syst. Evol. Microbiol.">
        <title>The Global Catalogue of Microorganisms (GCM) 10K type strain sequencing project: providing services to taxonomists for standard genome sequencing and annotation.</title>
        <authorList>
            <consortium name="The Broad Institute Genomics Platform"/>
            <consortium name="The Broad Institute Genome Sequencing Center for Infectious Disease"/>
            <person name="Wu L."/>
            <person name="Ma J."/>
        </authorList>
    </citation>
    <scope>NUCLEOTIDE SEQUENCE [LARGE SCALE GENOMIC DNA]</scope>
    <source>
        <strain evidence="6 7">JCM 15309</strain>
    </source>
</reference>
<dbReference type="InterPro" id="IPR011006">
    <property type="entry name" value="CheY-like_superfamily"/>
</dbReference>
<comment type="caution">
    <text evidence="6">The sequence shown here is derived from an EMBL/GenBank/DDBJ whole genome shotgun (WGS) entry which is preliminary data.</text>
</comment>
<dbReference type="InterPro" id="IPR058245">
    <property type="entry name" value="NreC/VraR/RcsB-like_REC"/>
</dbReference>
<dbReference type="InterPro" id="IPR039420">
    <property type="entry name" value="WalR-like"/>
</dbReference>
<feature type="modified residue" description="4-aspartylphosphate" evidence="3">
    <location>
        <position position="62"/>
    </location>
</feature>
<proteinExistence type="predicted"/>
<dbReference type="Gene3D" id="3.40.50.2300">
    <property type="match status" value="1"/>
</dbReference>
<feature type="domain" description="Response regulatory" evidence="5">
    <location>
        <begin position="11"/>
        <end position="127"/>
    </location>
</feature>
<dbReference type="InterPro" id="IPR016032">
    <property type="entry name" value="Sig_transdc_resp-reg_C-effctor"/>
</dbReference>
<dbReference type="PROSITE" id="PS50043">
    <property type="entry name" value="HTH_LUXR_2"/>
    <property type="match status" value="1"/>
</dbReference>
<dbReference type="PROSITE" id="PS50110">
    <property type="entry name" value="RESPONSE_REGULATORY"/>
    <property type="match status" value="1"/>
</dbReference>
<dbReference type="PANTHER" id="PTHR43214">
    <property type="entry name" value="TWO-COMPONENT RESPONSE REGULATOR"/>
    <property type="match status" value="1"/>
</dbReference>
<dbReference type="EMBL" id="BAAAPB010000002">
    <property type="protein sequence ID" value="GAA1961820.1"/>
    <property type="molecule type" value="Genomic_DNA"/>
</dbReference>
<evidence type="ECO:0000259" key="4">
    <source>
        <dbReference type="PROSITE" id="PS50043"/>
    </source>
</evidence>
<dbReference type="RefSeq" id="WP_344044875.1">
    <property type="nucleotide sequence ID" value="NZ_BAAAPB010000002.1"/>
</dbReference>
<dbReference type="Pfam" id="PF00196">
    <property type="entry name" value="GerE"/>
    <property type="match status" value="1"/>
</dbReference>
<dbReference type="PRINTS" id="PR00038">
    <property type="entry name" value="HTHLUXR"/>
</dbReference>
<dbReference type="Proteomes" id="UP001500571">
    <property type="component" value="Unassembled WGS sequence"/>
</dbReference>
<protein>
    <submittedName>
        <fullName evidence="6">Response regulator transcription factor</fullName>
    </submittedName>
</protein>
<keyword evidence="1 3" id="KW-0597">Phosphoprotein</keyword>
<name>A0ABN2R163_9ACTN</name>
<evidence type="ECO:0000313" key="7">
    <source>
        <dbReference type="Proteomes" id="UP001500571"/>
    </source>
</evidence>
<dbReference type="SMART" id="SM00421">
    <property type="entry name" value="HTH_LUXR"/>
    <property type="match status" value="1"/>
</dbReference>
<keyword evidence="7" id="KW-1185">Reference proteome</keyword>
<feature type="domain" description="HTH luxR-type" evidence="4">
    <location>
        <begin position="146"/>
        <end position="211"/>
    </location>
</feature>
<dbReference type="CDD" id="cd06170">
    <property type="entry name" value="LuxR_C_like"/>
    <property type="match status" value="1"/>
</dbReference>
<sequence>MSTDIRESGIKLLLVDDHELIREGLAGVMDLEDDMTVVGQAGTVAEALTAYADLSPDVVIADLQLQDGTGLDIVRSIRKRNDRTGLVVLTMHSGDDQIFAAMEAGASGFVGKDAPSGEVVRAARHAAVSPRSFVCAGLAQAMMRRATSESTRLSDREHEVLLLLADGLGAAQIGQQLYLSESTAKSHIAKIYQKLGAANRAQALVTAMRIGLLSSVQPGGRPVG</sequence>
<gene>
    <name evidence="6" type="ORF">GCM10009798_21970</name>
</gene>
<evidence type="ECO:0000313" key="6">
    <source>
        <dbReference type="EMBL" id="GAA1961820.1"/>
    </source>
</evidence>
<evidence type="ECO:0000256" key="1">
    <source>
        <dbReference type="ARBA" id="ARBA00022553"/>
    </source>
</evidence>
<dbReference type="SUPFAM" id="SSF46894">
    <property type="entry name" value="C-terminal effector domain of the bipartite response regulators"/>
    <property type="match status" value="1"/>
</dbReference>
<accession>A0ABN2R163</accession>
<evidence type="ECO:0000256" key="3">
    <source>
        <dbReference type="PROSITE-ProRule" id="PRU00169"/>
    </source>
</evidence>
<dbReference type="InterPro" id="IPR001789">
    <property type="entry name" value="Sig_transdc_resp-reg_receiver"/>
</dbReference>
<evidence type="ECO:0000259" key="5">
    <source>
        <dbReference type="PROSITE" id="PS50110"/>
    </source>
</evidence>
<keyword evidence="2" id="KW-0238">DNA-binding</keyword>
<dbReference type="Pfam" id="PF00072">
    <property type="entry name" value="Response_reg"/>
    <property type="match status" value="1"/>
</dbReference>
<evidence type="ECO:0000256" key="2">
    <source>
        <dbReference type="ARBA" id="ARBA00023125"/>
    </source>
</evidence>
<dbReference type="SUPFAM" id="SSF52172">
    <property type="entry name" value="CheY-like"/>
    <property type="match status" value="1"/>
</dbReference>
<dbReference type="InterPro" id="IPR000792">
    <property type="entry name" value="Tscrpt_reg_LuxR_C"/>
</dbReference>
<organism evidence="6 7">
    <name type="scientific">Nocardioides panacihumi</name>
    <dbReference type="NCBI Taxonomy" id="400774"/>
    <lineage>
        <taxon>Bacteria</taxon>
        <taxon>Bacillati</taxon>
        <taxon>Actinomycetota</taxon>
        <taxon>Actinomycetes</taxon>
        <taxon>Propionibacteriales</taxon>
        <taxon>Nocardioidaceae</taxon>
        <taxon>Nocardioides</taxon>
    </lineage>
</organism>
<dbReference type="CDD" id="cd17535">
    <property type="entry name" value="REC_NarL-like"/>
    <property type="match status" value="1"/>
</dbReference>
<dbReference type="SMART" id="SM00448">
    <property type="entry name" value="REC"/>
    <property type="match status" value="1"/>
</dbReference>